<comment type="subcellular location">
    <subcellularLocation>
        <location evidence="3">Nucleus</location>
    </subcellularLocation>
</comment>
<dbReference type="GO" id="GO:0005634">
    <property type="term" value="C:nucleus"/>
    <property type="evidence" value="ECO:0007669"/>
    <property type="project" value="UniProtKB-SubCell"/>
</dbReference>
<dbReference type="NCBIfam" id="TIGR00071">
    <property type="entry name" value="hisT_truA"/>
    <property type="match status" value="1"/>
</dbReference>
<dbReference type="InterPro" id="IPR020095">
    <property type="entry name" value="PsdUridine_synth_TruA_C"/>
</dbReference>
<comment type="function">
    <text evidence="10">Formation of pseudouridine at positions 27 and 28 in the anticodon stem and loop of transfer RNAs; at positions 34 and 36 of intron-containing precursor tRNA(Ile) and at position 35 in the intron-containing tRNA(Tyr). Catalyzes pseudouridylation at position 44 in U2 snRNA. Also catalyzes pseudouridylation of mRNAs.</text>
</comment>
<accession>A0A9Q0BB32</accession>
<dbReference type="GO" id="GO:0031120">
    <property type="term" value="P:snRNA pseudouridine synthesis"/>
    <property type="evidence" value="ECO:0007669"/>
    <property type="project" value="UniProtKB-ARBA"/>
</dbReference>
<dbReference type="SUPFAM" id="SSF55120">
    <property type="entry name" value="Pseudouridine synthase"/>
    <property type="match status" value="1"/>
</dbReference>
<evidence type="ECO:0000256" key="12">
    <source>
        <dbReference type="ARBA" id="ARBA00079072"/>
    </source>
</evidence>
<dbReference type="InterPro" id="IPR020103">
    <property type="entry name" value="PsdUridine_synth_cat_dom_sf"/>
</dbReference>
<reference evidence="19" key="2">
    <citation type="submission" date="2022-07" db="EMBL/GenBank/DDBJ databases">
        <authorList>
            <person name="Goncalves M.F.M."/>
            <person name="Hilario S."/>
            <person name="Van De Peer Y."/>
            <person name="Esteves A.C."/>
            <person name="Alves A."/>
        </authorList>
    </citation>
    <scope>NUCLEOTIDE SEQUENCE</scope>
    <source>
        <strain evidence="19">MUM 19.33</strain>
    </source>
</reference>
<evidence type="ECO:0000256" key="3">
    <source>
        <dbReference type="ARBA" id="ARBA00004123"/>
    </source>
</evidence>
<dbReference type="EMBL" id="JAGIXG020000057">
    <property type="protein sequence ID" value="KAI6778852.1"/>
    <property type="molecule type" value="Genomic_DNA"/>
</dbReference>
<dbReference type="InterPro" id="IPR001406">
    <property type="entry name" value="PsdUridine_synth_TruA"/>
</dbReference>
<evidence type="ECO:0000256" key="10">
    <source>
        <dbReference type="ARBA" id="ARBA00053072"/>
    </source>
</evidence>
<proteinExistence type="inferred from homology"/>
<evidence type="ECO:0000256" key="4">
    <source>
        <dbReference type="ARBA" id="ARBA00009375"/>
    </source>
</evidence>
<reference evidence="19" key="1">
    <citation type="journal article" date="2021" name="J Fungi (Basel)">
        <title>Genomic and Metabolomic Analyses of the Marine Fungus Emericellopsis cladophorae: Insights into Saltwater Adaptability Mechanisms and Its Biosynthetic Potential.</title>
        <authorList>
            <person name="Goncalves M.F.M."/>
            <person name="Hilario S."/>
            <person name="Van de Peer Y."/>
            <person name="Esteves A.C."/>
            <person name="Alves A."/>
        </authorList>
    </citation>
    <scope>NUCLEOTIDE SEQUENCE</scope>
    <source>
        <strain evidence="19">MUM 19.33</strain>
    </source>
</reference>
<dbReference type="GO" id="GO:0006397">
    <property type="term" value="P:mRNA processing"/>
    <property type="evidence" value="ECO:0007669"/>
    <property type="project" value="UniProtKB-KW"/>
</dbReference>
<keyword evidence="20" id="KW-1185">Reference proteome</keyword>
<dbReference type="GO" id="GO:1990481">
    <property type="term" value="P:mRNA pseudouridine synthesis"/>
    <property type="evidence" value="ECO:0007669"/>
    <property type="project" value="TreeGrafter"/>
</dbReference>
<evidence type="ECO:0000256" key="13">
    <source>
        <dbReference type="ARBA" id="ARBA00080858"/>
    </source>
</evidence>
<dbReference type="AlphaFoldDB" id="A0A9Q0BB32"/>
<feature type="compositionally biased region" description="Basic residues" evidence="16">
    <location>
        <begin position="266"/>
        <end position="275"/>
    </location>
</feature>
<dbReference type="PANTHER" id="PTHR11142">
    <property type="entry name" value="PSEUDOURIDYLATE SYNTHASE"/>
    <property type="match status" value="1"/>
</dbReference>
<comment type="catalytic activity">
    <reaction evidence="9">
        <text>a uridine in tRNA = a pseudouridine in tRNA</text>
        <dbReference type="Rhea" id="RHEA:54572"/>
        <dbReference type="Rhea" id="RHEA-COMP:13339"/>
        <dbReference type="Rhea" id="RHEA-COMP:13934"/>
        <dbReference type="ChEBI" id="CHEBI:65314"/>
        <dbReference type="ChEBI" id="CHEBI:65315"/>
    </reaction>
</comment>
<feature type="region of interest" description="Disordered" evidence="16">
    <location>
        <begin position="31"/>
        <end position="50"/>
    </location>
</feature>
<evidence type="ECO:0000256" key="5">
    <source>
        <dbReference type="ARBA" id="ARBA00022664"/>
    </source>
</evidence>
<evidence type="ECO:0000256" key="16">
    <source>
        <dbReference type="SAM" id="MobiDB-lite"/>
    </source>
</evidence>
<comment type="caution">
    <text evidence="19">The sequence shown here is derived from an EMBL/GenBank/DDBJ whole genome shotgun (WGS) entry which is preliminary data.</text>
</comment>
<dbReference type="InterPro" id="IPR020097">
    <property type="entry name" value="PsdUridine_synth_TruA_a/b_dom"/>
</dbReference>
<comment type="catalytic activity">
    <reaction evidence="2">
        <text>uridine in snRNA = pseudouridine in snRNA</text>
        <dbReference type="Rhea" id="RHEA:51124"/>
        <dbReference type="Rhea" id="RHEA-COMP:12891"/>
        <dbReference type="Rhea" id="RHEA-COMP:12892"/>
        <dbReference type="ChEBI" id="CHEBI:65314"/>
        <dbReference type="ChEBI" id="CHEBI:65315"/>
    </reaction>
</comment>
<dbReference type="OrthoDB" id="10256309at2759"/>
<protein>
    <recommendedName>
        <fullName evidence="11">tRNA pseudouridine synthase 1</fullName>
    </recommendedName>
    <alternativeName>
        <fullName evidence="12">tRNA pseudouridylate synthase 1</fullName>
    </alternativeName>
    <alternativeName>
        <fullName evidence="13">tRNA-uridine isomerase 1</fullName>
    </alternativeName>
</protein>
<evidence type="ECO:0000256" key="8">
    <source>
        <dbReference type="ARBA" id="ARBA00023242"/>
    </source>
</evidence>
<evidence type="ECO:0000256" key="7">
    <source>
        <dbReference type="ARBA" id="ARBA00023235"/>
    </source>
</evidence>
<feature type="active site" description="Nucleophile" evidence="14">
    <location>
        <position position="392"/>
    </location>
</feature>
<evidence type="ECO:0000259" key="18">
    <source>
        <dbReference type="Pfam" id="PF01416"/>
    </source>
</evidence>
<keyword evidence="17" id="KW-0472">Membrane</keyword>
<keyword evidence="8" id="KW-0539">Nucleus</keyword>
<keyword evidence="17" id="KW-0812">Transmembrane</keyword>
<dbReference type="FunFam" id="3.30.70.580:FF:000002">
    <property type="entry name" value="tRNA pseudouridine synthase"/>
    <property type="match status" value="1"/>
</dbReference>
<gene>
    <name evidence="19" type="ORF">J7T54_000508</name>
</gene>
<evidence type="ECO:0000256" key="6">
    <source>
        <dbReference type="ARBA" id="ARBA00022694"/>
    </source>
</evidence>
<evidence type="ECO:0000256" key="1">
    <source>
        <dbReference type="ARBA" id="ARBA00001166"/>
    </source>
</evidence>
<evidence type="ECO:0000256" key="17">
    <source>
        <dbReference type="SAM" id="Phobius"/>
    </source>
</evidence>
<evidence type="ECO:0000256" key="14">
    <source>
        <dbReference type="PIRSR" id="PIRSR641708-1"/>
    </source>
</evidence>
<dbReference type="InterPro" id="IPR020094">
    <property type="entry name" value="TruA/RsuA/RluB/E/F_N"/>
</dbReference>
<evidence type="ECO:0000256" key="11">
    <source>
        <dbReference type="ARBA" id="ARBA00073968"/>
    </source>
</evidence>
<feature type="region of interest" description="Disordered" evidence="16">
    <location>
        <begin position="220"/>
        <end position="316"/>
    </location>
</feature>
<comment type="similarity">
    <text evidence="4">Belongs to the tRNA pseudouridine synthase TruA family.</text>
</comment>
<feature type="compositionally biased region" description="Basic and acidic residues" evidence="16">
    <location>
        <begin position="280"/>
        <end position="313"/>
    </location>
</feature>
<evidence type="ECO:0000313" key="20">
    <source>
        <dbReference type="Proteomes" id="UP001055219"/>
    </source>
</evidence>
<keyword evidence="6" id="KW-0819">tRNA processing</keyword>
<keyword evidence="5" id="KW-0507">mRNA processing</keyword>
<dbReference type="PANTHER" id="PTHR11142:SF4">
    <property type="entry name" value="PSEUDOURIDYLATE SYNTHASE 1 HOMOLOG"/>
    <property type="match status" value="1"/>
</dbReference>
<comment type="catalytic activity">
    <reaction evidence="1">
        <text>a uridine in mRNA = a pseudouridine in mRNA</text>
        <dbReference type="Rhea" id="RHEA:56644"/>
        <dbReference type="Rhea" id="RHEA-COMP:14658"/>
        <dbReference type="Rhea" id="RHEA-COMP:14659"/>
        <dbReference type="ChEBI" id="CHEBI:65314"/>
        <dbReference type="ChEBI" id="CHEBI:65315"/>
    </reaction>
</comment>
<dbReference type="Pfam" id="PF01416">
    <property type="entry name" value="PseudoU_synth_1"/>
    <property type="match status" value="1"/>
</dbReference>
<keyword evidence="7" id="KW-0413">Isomerase</keyword>
<evidence type="ECO:0000256" key="9">
    <source>
        <dbReference type="ARBA" id="ARBA00036943"/>
    </source>
</evidence>
<dbReference type="GO" id="GO:0031119">
    <property type="term" value="P:tRNA pseudouridine synthesis"/>
    <property type="evidence" value="ECO:0007669"/>
    <property type="project" value="InterPro"/>
</dbReference>
<dbReference type="InterPro" id="IPR041708">
    <property type="entry name" value="PUS1/PUS2-like"/>
</dbReference>
<dbReference type="GeneID" id="75827027"/>
<evidence type="ECO:0000313" key="19">
    <source>
        <dbReference type="EMBL" id="KAI6778852.1"/>
    </source>
</evidence>
<dbReference type="CDD" id="cd02568">
    <property type="entry name" value="PseudoU_synth_PUS1_PUS2"/>
    <property type="match status" value="1"/>
</dbReference>
<feature type="transmembrane region" description="Helical" evidence="17">
    <location>
        <begin position="78"/>
        <end position="99"/>
    </location>
</feature>
<dbReference type="FunFam" id="3.30.70.660:FF:000002">
    <property type="entry name" value="tRNA pseudouridine synthase"/>
    <property type="match status" value="1"/>
</dbReference>
<dbReference type="Gene3D" id="3.30.70.660">
    <property type="entry name" value="Pseudouridine synthase I, catalytic domain, C-terminal subdomain"/>
    <property type="match status" value="1"/>
</dbReference>
<dbReference type="Proteomes" id="UP001055219">
    <property type="component" value="Unassembled WGS sequence"/>
</dbReference>
<feature type="compositionally biased region" description="Basic and acidic residues" evidence="16">
    <location>
        <begin position="34"/>
        <end position="47"/>
    </location>
</feature>
<feature type="compositionally biased region" description="Basic and acidic residues" evidence="16">
    <location>
        <begin position="236"/>
        <end position="262"/>
    </location>
</feature>
<feature type="domain" description="Pseudouridine synthase I TruA alpha/beta" evidence="18">
    <location>
        <begin position="601"/>
        <end position="705"/>
    </location>
</feature>
<evidence type="ECO:0000256" key="15">
    <source>
        <dbReference type="PIRSR" id="PIRSR641708-2"/>
    </source>
</evidence>
<organism evidence="19 20">
    <name type="scientific">Emericellopsis cladophorae</name>
    <dbReference type="NCBI Taxonomy" id="2686198"/>
    <lineage>
        <taxon>Eukaryota</taxon>
        <taxon>Fungi</taxon>
        <taxon>Dikarya</taxon>
        <taxon>Ascomycota</taxon>
        <taxon>Pezizomycotina</taxon>
        <taxon>Sordariomycetes</taxon>
        <taxon>Hypocreomycetidae</taxon>
        <taxon>Hypocreales</taxon>
        <taxon>Bionectriaceae</taxon>
        <taxon>Emericellopsis</taxon>
    </lineage>
</organism>
<sequence>MNNIIQAAPVHYPTSSASSLEVFRAHRNYSLNSDHSHPPAYDEERAPPRYVDPLTEAALEGDRGEDRRKKRKALRVRYAKIAGSALIVVLVTLLIAGVVSKFQTVRQGLGQDDTKDNGRDEKDLPTMTITTMSTETPLPTETAVLTDPLEPWDSYRGPKGALDTLKEVLNRPMQRWMDDDDLMNLGERCALEVRRKRPGIDSAAIVAVRREPMEALSCLSSRGSENGFKTPLMELTSRRSDGDAKRKEPSDGNGGEKTEWKNPRQSGHKRSRMGKSKNLGRAEYDNSRRSHKDYHDRKRIKTTKDGETFEEAPKPNPFFTEEEIAAESKRPKRKVAVMVGYSGSGYKGMQINGDEPTIERDLFRAFIRAGAISKANANDPRKSSLVRCARTDKGVHAAGNVISLKLIVEDDDIKEKINSHLPDQIRVWGIQRTNNAFSCYQGCDSRWYEYLLPSSCLLPPHPNTWLAKEIARYAQERGYEETLAELNSDVASFWSDTEANNIKPVLDSLDPQLRVQVLEHLHIDDALVESDNEKAEKHDEEVKDKKLEPQTGIALQTFSPKKRQLGPLDFALKDVKAGYVAAKRRYRVSQERMQRLQDILHKYVGTHIFHNYTVQKNAQDPSARRHIKSFELNPKPIIIGNTEWLSLKVHGQSFMMHQIRKMVGLATLMVRCGTPLERVEESYKAQKMAIPKAPGLGLLLERPVFEGYNRKAVEIERETIDFGKYEEELLAFKEKHIYQRIFETEEQENLFHAFYNQIDQFKANHFLWLTAGGLDVAKLVGVAQADVDKQLEGDGGDEDEDPENGEG</sequence>
<feature type="binding site" evidence="15">
    <location>
        <position position="448"/>
    </location>
    <ligand>
        <name>substrate</name>
    </ligand>
</feature>
<dbReference type="GO" id="GO:0003723">
    <property type="term" value="F:RNA binding"/>
    <property type="evidence" value="ECO:0007669"/>
    <property type="project" value="InterPro"/>
</dbReference>
<dbReference type="Gene3D" id="3.30.70.580">
    <property type="entry name" value="Pseudouridine synthase I, catalytic domain, N-terminal subdomain"/>
    <property type="match status" value="1"/>
</dbReference>
<keyword evidence="17" id="KW-1133">Transmembrane helix</keyword>
<evidence type="ECO:0000256" key="2">
    <source>
        <dbReference type="ARBA" id="ARBA00001832"/>
    </source>
</evidence>
<dbReference type="GO" id="GO:0009982">
    <property type="term" value="F:pseudouridine synthase activity"/>
    <property type="evidence" value="ECO:0007669"/>
    <property type="project" value="InterPro"/>
</dbReference>
<name>A0A9Q0BB32_9HYPO</name>
<dbReference type="RefSeq" id="XP_051359708.1">
    <property type="nucleotide sequence ID" value="XM_051509233.1"/>
</dbReference>